<dbReference type="Gene3D" id="3.40.250.10">
    <property type="entry name" value="Rhodanese-like domain"/>
    <property type="match status" value="2"/>
</dbReference>
<dbReference type="InterPro" id="IPR001763">
    <property type="entry name" value="Rhodanese-like_dom"/>
</dbReference>
<dbReference type="Proteomes" id="UP000266340">
    <property type="component" value="Unassembled WGS sequence"/>
</dbReference>
<comment type="catalytic activity">
    <reaction evidence="2">
        <text>thiosulfate + hydrogen cyanide = thiocyanate + sulfite + 2 H(+)</text>
        <dbReference type="Rhea" id="RHEA:16881"/>
        <dbReference type="ChEBI" id="CHEBI:15378"/>
        <dbReference type="ChEBI" id="CHEBI:17359"/>
        <dbReference type="ChEBI" id="CHEBI:18022"/>
        <dbReference type="ChEBI" id="CHEBI:18407"/>
        <dbReference type="ChEBI" id="CHEBI:33542"/>
        <dbReference type="EC" id="2.8.1.1"/>
    </reaction>
</comment>
<evidence type="ECO:0000256" key="3">
    <source>
        <dbReference type="RuleBase" id="RU000507"/>
    </source>
</evidence>
<proteinExistence type="predicted"/>
<dbReference type="SUPFAM" id="SSF52821">
    <property type="entry name" value="Rhodanese/Cell cycle control phosphatase"/>
    <property type="match status" value="2"/>
</dbReference>
<protein>
    <recommendedName>
        <fullName evidence="3">Sulfurtransferase</fullName>
    </recommendedName>
</protein>
<gene>
    <name evidence="5" type="ORF">D3H35_12420</name>
</gene>
<dbReference type="CDD" id="cd01449">
    <property type="entry name" value="TST_Repeat_2"/>
    <property type="match status" value="1"/>
</dbReference>
<name>A0A398CUD1_9BACL</name>
<dbReference type="InterPro" id="IPR036873">
    <property type="entry name" value="Rhodanese-like_dom_sf"/>
</dbReference>
<reference evidence="5 6" key="1">
    <citation type="submission" date="2018-09" db="EMBL/GenBank/DDBJ databases">
        <title>Cohnella cavernae sp. nov., isolated from a karst cave.</title>
        <authorList>
            <person name="Zhu H."/>
        </authorList>
    </citation>
    <scope>NUCLEOTIDE SEQUENCE [LARGE SCALE GENOMIC DNA]</scope>
    <source>
        <strain evidence="5 6">K2E09-144</strain>
    </source>
</reference>
<dbReference type="PANTHER" id="PTHR43855">
    <property type="entry name" value="THIOSULFATE SULFURTRANSFERASE"/>
    <property type="match status" value="1"/>
</dbReference>
<dbReference type="InterPro" id="IPR051126">
    <property type="entry name" value="Thiosulfate_sulfurtransferase"/>
</dbReference>
<dbReference type="CDD" id="cd01448">
    <property type="entry name" value="TST_Repeat_1"/>
    <property type="match status" value="1"/>
</dbReference>
<evidence type="ECO:0000256" key="2">
    <source>
        <dbReference type="ARBA" id="ARBA00047549"/>
    </source>
</evidence>
<dbReference type="SMART" id="SM00450">
    <property type="entry name" value="RHOD"/>
    <property type="match status" value="2"/>
</dbReference>
<keyword evidence="6" id="KW-1185">Reference proteome</keyword>
<feature type="domain" description="Rhodanese" evidence="4">
    <location>
        <begin position="159"/>
        <end position="275"/>
    </location>
</feature>
<evidence type="ECO:0000313" key="5">
    <source>
        <dbReference type="EMBL" id="RIE03457.1"/>
    </source>
</evidence>
<dbReference type="InterPro" id="IPR001307">
    <property type="entry name" value="Thiosulphate_STrfase_CS"/>
</dbReference>
<dbReference type="Pfam" id="PF00581">
    <property type="entry name" value="Rhodanese"/>
    <property type="match status" value="2"/>
</dbReference>
<dbReference type="PROSITE" id="PS00380">
    <property type="entry name" value="RHODANESE_1"/>
    <property type="match status" value="1"/>
</dbReference>
<comment type="caution">
    <text evidence="5">The sequence shown here is derived from an EMBL/GenBank/DDBJ whole genome shotgun (WGS) entry which is preliminary data.</text>
</comment>
<dbReference type="PANTHER" id="PTHR43855:SF1">
    <property type="entry name" value="THIOSULFATE SULFURTRANSFERASE"/>
    <property type="match status" value="1"/>
</dbReference>
<evidence type="ECO:0000259" key="4">
    <source>
        <dbReference type="PROSITE" id="PS50206"/>
    </source>
</evidence>
<dbReference type="RefSeq" id="WP_119149667.1">
    <property type="nucleotide sequence ID" value="NZ_JBHSOV010000005.1"/>
</dbReference>
<organism evidence="5 6">
    <name type="scientific">Cohnella faecalis</name>
    <dbReference type="NCBI Taxonomy" id="2315694"/>
    <lineage>
        <taxon>Bacteria</taxon>
        <taxon>Bacillati</taxon>
        <taxon>Bacillota</taxon>
        <taxon>Bacilli</taxon>
        <taxon>Bacillales</taxon>
        <taxon>Paenibacillaceae</taxon>
        <taxon>Cohnella</taxon>
    </lineage>
</organism>
<dbReference type="EMBL" id="QXJM01000037">
    <property type="protein sequence ID" value="RIE03457.1"/>
    <property type="molecule type" value="Genomic_DNA"/>
</dbReference>
<accession>A0A398CUD1</accession>
<dbReference type="PROSITE" id="PS50206">
    <property type="entry name" value="RHODANESE_3"/>
    <property type="match status" value="2"/>
</dbReference>
<dbReference type="GO" id="GO:0004792">
    <property type="term" value="F:thiosulfate-cyanide sulfurtransferase activity"/>
    <property type="evidence" value="ECO:0007669"/>
    <property type="project" value="UniProtKB-EC"/>
</dbReference>
<dbReference type="PROSITE" id="PS00683">
    <property type="entry name" value="RHODANESE_2"/>
    <property type="match status" value="1"/>
</dbReference>
<sequence length="277" mass="30395">MSYVKDYTNGHLLADVNEVERYSLKEGAIIIDARTKGFEDGHIPGAVSLPSALTKSKDGIGIVPADLFTELAQSAGINANTTVIVYDEGDSVQATRLFYALEYYGHADKVKVLNGGLAIWLRAGKPLSVEETWQARGNFSATPHPERFTGKNQLQRELNDTSIVALDTRAIDEYRGDNLRNNARGGHIPGAVHLEWKDAVDRTVPEAPIFKSGAVLTEQFESAGVLKEKTVVPYCQSNGRGAHTYFALRLLGYPNVRPYEGSWAEWGNSEDTEISLP</sequence>
<evidence type="ECO:0000313" key="6">
    <source>
        <dbReference type="Proteomes" id="UP000266340"/>
    </source>
</evidence>
<keyword evidence="1" id="KW-0677">Repeat</keyword>
<dbReference type="OrthoDB" id="9770030at2"/>
<feature type="domain" description="Rhodanese" evidence="4">
    <location>
        <begin position="24"/>
        <end position="129"/>
    </location>
</feature>
<evidence type="ECO:0000256" key="1">
    <source>
        <dbReference type="ARBA" id="ARBA00022737"/>
    </source>
</evidence>
<dbReference type="AlphaFoldDB" id="A0A398CUD1"/>
<keyword evidence="3 5" id="KW-0808">Transferase</keyword>